<accession>A0AA43XHG1</accession>
<dbReference type="EMBL" id="SUMG01000001">
    <property type="protein sequence ID" value="NBG86963.1"/>
    <property type="molecule type" value="Genomic_DNA"/>
</dbReference>
<reference evidence="1 2" key="1">
    <citation type="submission" date="2019-04" db="EMBL/GenBank/DDBJ databases">
        <title>Isachenkonia alkalipeptolytica gen. nov. sp. nov. a new anaerobic, alkiliphilic organothrophic bacterium capable to reduce synthesized ferrihydrite isolated from a soda lake.</title>
        <authorList>
            <person name="Toshchakov S.V."/>
            <person name="Zavarzina D.G."/>
            <person name="Zhilina T.N."/>
            <person name="Kostrikina N.A."/>
            <person name="Kublanov I.V."/>
        </authorList>
    </citation>
    <scope>NUCLEOTIDE SEQUENCE [LARGE SCALE GENOMIC DNA]</scope>
    <source>
        <strain evidence="1 2">Z-1701</strain>
    </source>
</reference>
<evidence type="ECO:0000313" key="1">
    <source>
        <dbReference type="EMBL" id="NBG86963.1"/>
    </source>
</evidence>
<dbReference type="RefSeq" id="WP_160718271.1">
    <property type="nucleotide sequence ID" value="NZ_SUMG01000001.1"/>
</dbReference>
<dbReference type="InterPro" id="IPR029064">
    <property type="entry name" value="Ribosomal_eL30-like_sf"/>
</dbReference>
<keyword evidence="2" id="KW-1185">Reference proteome</keyword>
<dbReference type="Pfam" id="PF18849">
    <property type="entry name" value="baeRF_family7"/>
    <property type="match status" value="1"/>
</dbReference>
<sequence>MFTRNQLDKLLENRKNVNLSIFLATGVKEGNPQQGKIRFKNLIKDGAAQLAKQGLKEPEIKKFTAPMEELVDYTKFWSTLDRGFAIFATEDQMFYYNMPVEFEDTAVVKDHFYIKPLFPVFQRNGQFYILAISQNDVRLLHCTRDEVSEVELEGVPKNFKDALQYDTPAPTLQHSARTPGGAAVFHGHGYGMEDEKVDIGKYFQVVSQSLYKALGDKEIPMILAAVDFLHPIFKENNKYPKLLEEGIVGNPDNKKESELQNEGWEIIKPYLEKEEQEALDKYYQLIGSGKASHNIEEIVNGAYNQRIESLLIRENTQLWGTYDAKAQKVEILDDSHSNREELLNFASVHTFLNSGNVYILQEDKMPDSQPVAAVFRY</sequence>
<dbReference type="SUPFAM" id="SSF55315">
    <property type="entry name" value="L30e-like"/>
    <property type="match status" value="1"/>
</dbReference>
<dbReference type="AlphaFoldDB" id="A0AA43XHG1"/>
<dbReference type="InterPro" id="IPR040837">
    <property type="entry name" value="Bact_RF_family7"/>
</dbReference>
<organism evidence="1 2">
    <name type="scientific">Isachenkonia alkalipeptolytica</name>
    <dbReference type="NCBI Taxonomy" id="2565777"/>
    <lineage>
        <taxon>Bacteria</taxon>
        <taxon>Bacillati</taxon>
        <taxon>Bacillota</taxon>
        <taxon>Clostridia</taxon>
        <taxon>Eubacteriales</taxon>
        <taxon>Clostridiaceae</taxon>
        <taxon>Isachenkonia</taxon>
    </lineage>
</organism>
<evidence type="ECO:0000313" key="2">
    <source>
        <dbReference type="Proteomes" id="UP000449710"/>
    </source>
</evidence>
<dbReference type="Proteomes" id="UP000449710">
    <property type="component" value="Unassembled WGS sequence"/>
</dbReference>
<proteinExistence type="predicted"/>
<name>A0AA43XHG1_9CLOT</name>
<comment type="caution">
    <text evidence="1">The sequence shown here is derived from an EMBL/GenBank/DDBJ whole genome shotgun (WGS) entry which is preliminary data.</text>
</comment>
<gene>
    <name evidence="1" type="ORF">ISALK_00475</name>
</gene>
<protein>
    <submittedName>
        <fullName evidence="1">Uncharacterized protein</fullName>
    </submittedName>
</protein>